<dbReference type="RefSeq" id="WP_258541978.1">
    <property type="nucleotide sequence ID" value="NZ_OU015584.1"/>
</dbReference>
<dbReference type="InterPro" id="IPR026444">
    <property type="entry name" value="Secre_tail"/>
</dbReference>
<dbReference type="AlphaFoldDB" id="A0A916NB27"/>
<sequence length="289" mass="32875">MIRSLLIITFILPMMIQAQEEFSFELYFEDGLGNKDTLLLGYDQNATDSIDVAFGEVDIVGQSWGSVFEVRAGEAKSNWTNVNSAYESKKQIIDKTCLFDFDIFINMVAVNYPVVIKWDTTLFVNDSCRLASILSGVDYIQMDVFDSPSIYLSNRYQTFTDNADSLIIDPSQWNQSLNTYNNGSVNLSVLWLSFANPSEISSSINERKSLANVQVFPNPSPGVINLDFKEIETNEFLVSVFDLTGRTVYHTRLNDRNQLDLSHLENGTYTILFSKNEYCLNTQKVVIWK</sequence>
<evidence type="ECO:0000256" key="1">
    <source>
        <dbReference type="ARBA" id="ARBA00022729"/>
    </source>
</evidence>
<dbReference type="Proteomes" id="UP000683507">
    <property type="component" value="Chromosome"/>
</dbReference>
<dbReference type="Pfam" id="PF18962">
    <property type="entry name" value="Por_Secre_tail"/>
    <property type="match status" value="1"/>
</dbReference>
<keyword evidence="4" id="KW-1185">Reference proteome</keyword>
<dbReference type="NCBIfam" id="TIGR04183">
    <property type="entry name" value="Por_Secre_tail"/>
    <property type="match status" value="1"/>
</dbReference>
<name>A0A916NB27_9FLAO</name>
<evidence type="ECO:0000313" key="4">
    <source>
        <dbReference type="Proteomes" id="UP000683507"/>
    </source>
</evidence>
<keyword evidence="1" id="KW-0732">Signal</keyword>
<accession>A0A916NB27</accession>
<gene>
    <name evidence="3" type="ORF">CRYO30217_01790</name>
</gene>
<proteinExistence type="predicted"/>
<reference evidence="3" key="1">
    <citation type="submission" date="2021-04" db="EMBL/GenBank/DDBJ databases">
        <authorList>
            <person name="Rodrigo-Torres L."/>
            <person name="Arahal R. D."/>
            <person name="Lucena T."/>
        </authorList>
    </citation>
    <scope>NUCLEOTIDE SEQUENCE</scope>
    <source>
        <strain evidence="3">AS29M-1</strain>
    </source>
</reference>
<dbReference type="Gene3D" id="2.60.40.3080">
    <property type="match status" value="1"/>
</dbReference>
<feature type="domain" description="Secretion system C-terminal sorting" evidence="2">
    <location>
        <begin position="215"/>
        <end position="287"/>
    </location>
</feature>
<evidence type="ECO:0000259" key="2">
    <source>
        <dbReference type="Pfam" id="PF18962"/>
    </source>
</evidence>
<protein>
    <recommendedName>
        <fullName evidence="2">Secretion system C-terminal sorting domain-containing protein</fullName>
    </recommendedName>
</protein>
<dbReference type="EMBL" id="OU015584">
    <property type="protein sequence ID" value="CAG5082031.1"/>
    <property type="molecule type" value="Genomic_DNA"/>
</dbReference>
<evidence type="ECO:0000313" key="3">
    <source>
        <dbReference type="EMBL" id="CAG5082031.1"/>
    </source>
</evidence>
<organism evidence="3 4">
    <name type="scientific">Parvicella tangerina</name>
    <dbReference type="NCBI Taxonomy" id="2829795"/>
    <lineage>
        <taxon>Bacteria</taxon>
        <taxon>Pseudomonadati</taxon>
        <taxon>Bacteroidota</taxon>
        <taxon>Flavobacteriia</taxon>
        <taxon>Flavobacteriales</taxon>
        <taxon>Parvicellaceae</taxon>
        <taxon>Parvicella</taxon>
    </lineage>
</organism>
<dbReference type="KEGG" id="ptan:CRYO30217_01790"/>